<dbReference type="PROSITE" id="PS01331">
    <property type="entry name" value="THYMIDYLATE_KINASE"/>
    <property type="match status" value="1"/>
</dbReference>
<keyword evidence="8 11" id="KW-0067">ATP-binding</keyword>
<evidence type="ECO:0000259" key="12">
    <source>
        <dbReference type="Pfam" id="PF02223"/>
    </source>
</evidence>
<dbReference type="eggNOG" id="COG0125">
    <property type="taxonomic scope" value="Bacteria"/>
</dbReference>
<dbReference type="GO" id="GO:0004798">
    <property type="term" value="F:dTMP kinase activity"/>
    <property type="evidence" value="ECO:0007669"/>
    <property type="project" value="UniProtKB-UniRule"/>
</dbReference>
<accession>A0A0R1WK15</accession>
<comment type="catalytic activity">
    <reaction evidence="9 11">
        <text>dTMP + ATP = dTDP + ADP</text>
        <dbReference type="Rhea" id="RHEA:13517"/>
        <dbReference type="ChEBI" id="CHEBI:30616"/>
        <dbReference type="ChEBI" id="CHEBI:58369"/>
        <dbReference type="ChEBI" id="CHEBI:63528"/>
        <dbReference type="ChEBI" id="CHEBI:456216"/>
        <dbReference type="EC" id="2.7.4.9"/>
    </reaction>
</comment>
<dbReference type="SUPFAM" id="SSF52540">
    <property type="entry name" value="P-loop containing nucleoside triphosphate hydrolases"/>
    <property type="match status" value="1"/>
</dbReference>
<evidence type="ECO:0000256" key="1">
    <source>
        <dbReference type="ARBA" id="ARBA00009776"/>
    </source>
</evidence>
<feature type="domain" description="Thymidylate kinase-like" evidence="12">
    <location>
        <begin position="8"/>
        <end position="199"/>
    </location>
</feature>
<evidence type="ECO:0000256" key="2">
    <source>
        <dbReference type="ARBA" id="ARBA00012980"/>
    </source>
</evidence>
<dbReference type="GO" id="GO:0006233">
    <property type="term" value="P:dTDP biosynthetic process"/>
    <property type="evidence" value="ECO:0007669"/>
    <property type="project" value="InterPro"/>
</dbReference>
<dbReference type="GO" id="GO:0006227">
    <property type="term" value="P:dUDP biosynthetic process"/>
    <property type="evidence" value="ECO:0007669"/>
    <property type="project" value="TreeGrafter"/>
</dbReference>
<evidence type="ECO:0000256" key="3">
    <source>
        <dbReference type="ARBA" id="ARBA00017144"/>
    </source>
</evidence>
<keyword evidence="6 11" id="KW-0547">Nucleotide-binding</keyword>
<dbReference type="Gene3D" id="3.40.50.300">
    <property type="entry name" value="P-loop containing nucleotide triphosphate hydrolases"/>
    <property type="match status" value="1"/>
</dbReference>
<evidence type="ECO:0000256" key="6">
    <source>
        <dbReference type="ARBA" id="ARBA00022741"/>
    </source>
</evidence>
<keyword evidence="5 11" id="KW-0545">Nucleotide biosynthesis</keyword>
<dbReference type="Proteomes" id="UP000051054">
    <property type="component" value="Unassembled WGS sequence"/>
</dbReference>
<dbReference type="InterPro" id="IPR018095">
    <property type="entry name" value="Thymidylate_kin_CS"/>
</dbReference>
<dbReference type="AlphaFoldDB" id="A0A0R1WK15"/>
<protein>
    <recommendedName>
        <fullName evidence="3 11">Thymidylate kinase</fullName>
        <ecNumber evidence="2 11">2.7.4.9</ecNumber>
    </recommendedName>
    <alternativeName>
        <fullName evidence="11">dTMP kinase</fullName>
    </alternativeName>
</protein>
<sequence length="211" mass="24027">MDGKFITLEGIDGSGKTTILNKIIETLEKNGYADQLVVTREPGGDKISENIRNIILDNEYTEMDPRTEALLYAASRRQHLVDIILPALKAGKIVICDRFVDSSIAYQGVGRKIGIQGIKDINNFATDYLQPNMTLYFDVTPEISKQRVALRERKKDRLDQENDDFYAKVYDGYADLVKENPQRIKVIDATQSVDEVFKETMAELNEFLVRE</sequence>
<dbReference type="EC" id="2.7.4.9" evidence="2 11"/>
<evidence type="ECO:0000313" key="13">
    <source>
        <dbReference type="EMBL" id="KRM18314.1"/>
    </source>
</evidence>
<dbReference type="Pfam" id="PF02223">
    <property type="entry name" value="Thymidylate_kin"/>
    <property type="match status" value="1"/>
</dbReference>
<dbReference type="PANTHER" id="PTHR10344">
    <property type="entry name" value="THYMIDYLATE KINASE"/>
    <property type="match status" value="1"/>
</dbReference>
<keyword evidence="14" id="KW-1185">Reference proteome</keyword>
<dbReference type="GO" id="GO:0005829">
    <property type="term" value="C:cytosol"/>
    <property type="evidence" value="ECO:0007669"/>
    <property type="project" value="TreeGrafter"/>
</dbReference>
<dbReference type="PATRIC" id="fig|1423755.3.peg.1051"/>
<comment type="caution">
    <text evidence="13">The sequence shown here is derived from an EMBL/GenBank/DDBJ whole genome shotgun (WGS) entry which is preliminary data.</text>
</comment>
<keyword evidence="7 11" id="KW-0418">Kinase</keyword>
<dbReference type="InterPro" id="IPR039430">
    <property type="entry name" value="Thymidylate_kin-like_dom"/>
</dbReference>
<keyword evidence="4 11" id="KW-0808">Transferase</keyword>
<evidence type="ECO:0000256" key="5">
    <source>
        <dbReference type="ARBA" id="ARBA00022727"/>
    </source>
</evidence>
<evidence type="ECO:0000256" key="7">
    <source>
        <dbReference type="ARBA" id="ARBA00022777"/>
    </source>
</evidence>
<evidence type="ECO:0000256" key="8">
    <source>
        <dbReference type="ARBA" id="ARBA00022840"/>
    </source>
</evidence>
<dbReference type="RefSeq" id="WP_025022135.1">
    <property type="nucleotide sequence ID" value="NZ_AZGD01000095.1"/>
</dbReference>
<dbReference type="OrthoDB" id="9774907at2"/>
<dbReference type="STRING" id="1423755.FC40_GL000994"/>
<dbReference type="InterPro" id="IPR027417">
    <property type="entry name" value="P-loop_NTPase"/>
</dbReference>
<dbReference type="CDD" id="cd01672">
    <property type="entry name" value="TMPK"/>
    <property type="match status" value="1"/>
</dbReference>
<evidence type="ECO:0000313" key="14">
    <source>
        <dbReference type="Proteomes" id="UP000051054"/>
    </source>
</evidence>
<organism evidence="13 14">
    <name type="scientific">Ligilactobacillus hayakitensis DSM 18933 = JCM 14209</name>
    <dbReference type="NCBI Taxonomy" id="1423755"/>
    <lineage>
        <taxon>Bacteria</taxon>
        <taxon>Bacillati</taxon>
        <taxon>Bacillota</taxon>
        <taxon>Bacilli</taxon>
        <taxon>Lactobacillales</taxon>
        <taxon>Lactobacillaceae</taxon>
        <taxon>Ligilactobacillus</taxon>
    </lineage>
</organism>
<dbReference type="InterPro" id="IPR018094">
    <property type="entry name" value="Thymidylate_kinase"/>
</dbReference>
<name>A0A0R1WK15_9LACO</name>
<evidence type="ECO:0000256" key="10">
    <source>
        <dbReference type="ARBA" id="ARBA00057735"/>
    </source>
</evidence>
<dbReference type="NCBIfam" id="TIGR00041">
    <property type="entry name" value="DTMP_kinase"/>
    <property type="match status" value="1"/>
</dbReference>
<dbReference type="HAMAP" id="MF_00165">
    <property type="entry name" value="Thymidylate_kinase"/>
    <property type="match status" value="1"/>
</dbReference>
<comment type="similarity">
    <text evidence="1 11">Belongs to the thymidylate kinase family.</text>
</comment>
<dbReference type="FunFam" id="3.40.50.300:FF:000225">
    <property type="entry name" value="Thymidylate kinase"/>
    <property type="match status" value="1"/>
</dbReference>
<feature type="binding site" evidence="11">
    <location>
        <begin position="10"/>
        <end position="17"/>
    </location>
    <ligand>
        <name>ATP</name>
        <dbReference type="ChEBI" id="CHEBI:30616"/>
    </ligand>
</feature>
<dbReference type="PANTHER" id="PTHR10344:SF4">
    <property type="entry name" value="UMP-CMP KINASE 2, MITOCHONDRIAL"/>
    <property type="match status" value="1"/>
</dbReference>
<gene>
    <name evidence="11" type="primary">tmk</name>
    <name evidence="13" type="ORF">FC40_GL000994</name>
</gene>
<evidence type="ECO:0000256" key="11">
    <source>
        <dbReference type="HAMAP-Rule" id="MF_00165"/>
    </source>
</evidence>
<dbReference type="GO" id="GO:0005524">
    <property type="term" value="F:ATP binding"/>
    <property type="evidence" value="ECO:0007669"/>
    <property type="project" value="UniProtKB-UniRule"/>
</dbReference>
<dbReference type="GO" id="GO:0006235">
    <property type="term" value="P:dTTP biosynthetic process"/>
    <property type="evidence" value="ECO:0007669"/>
    <property type="project" value="UniProtKB-UniRule"/>
</dbReference>
<evidence type="ECO:0000256" key="4">
    <source>
        <dbReference type="ARBA" id="ARBA00022679"/>
    </source>
</evidence>
<comment type="function">
    <text evidence="10 11">Phosphorylation of dTMP to form dTDP in both de novo and salvage pathways of dTTP synthesis.</text>
</comment>
<reference evidence="13 14" key="1">
    <citation type="journal article" date="2015" name="Genome Announc.">
        <title>Expanding the biotechnology potential of lactobacilli through comparative genomics of 213 strains and associated genera.</title>
        <authorList>
            <person name="Sun Z."/>
            <person name="Harris H.M."/>
            <person name="McCann A."/>
            <person name="Guo C."/>
            <person name="Argimon S."/>
            <person name="Zhang W."/>
            <person name="Yang X."/>
            <person name="Jeffery I.B."/>
            <person name="Cooney J.C."/>
            <person name="Kagawa T.F."/>
            <person name="Liu W."/>
            <person name="Song Y."/>
            <person name="Salvetti E."/>
            <person name="Wrobel A."/>
            <person name="Rasinkangas P."/>
            <person name="Parkhill J."/>
            <person name="Rea M.C."/>
            <person name="O'Sullivan O."/>
            <person name="Ritari J."/>
            <person name="Douillard F.P."/>
            <person name="Paul Ross R."/>
            <person name="Yang R."/>
            <person name="Briner A.E."/>
            <person name="Felis G.E."/>
            <person name="de Vos W.M."/>
            <person name="Barrangou R."/>
            <person name="Klaenhammer T.R."/>
            <person name="Caufield P.W."/>
            <person name="Cui Y."/>
            <person name="Zhang H."/>
            <person name="O'Toole P.W."/>
        </authorList>
    </citation>
    <scope>NUCLEOTIDE SEQUENCE [LARGE SCALE GENOMIC DNA]</scope>
    <source>
        <strain evidence="13 14">DSM 18933</strain>
    </source>
</reference>
<evidence type="ECO:0000256" key="9">
    <source>
        <dbReference type="ARBA" id="ARBA00048743"/>
    </source>
</evidence>
<proteinExistence type="inferred from homology"/>
<dbReference type="EMBL" id="AZGD01000095">
    <property type="protein sequence ID" value="KRM18314.1"/>
    <property type="molecule type" value="Genomic_DNA"/>
</dbReference>